<dbReference type="GO" id="GO:0010274">
    <property type="term" value="P:hydrotropism"/>
    <property type="evidence" value="ECO:0007669"/>
    <property type="project" value="InterPro"/>
</dbReference>
<sequence length="84" mass="9468">MLKDGATTGTIFGYRKGRVSIAIQEDTRQMPVFLIELPMLTSALNKEMSSDIVRIALESETKTNKKKLLEEFVWAVYCNGRKVG</sequence>
<accession>A0A392S2N6</accession>
<evidence type="ECO:0000313" key="1">
    <source>
        <dbReference type="EMBL" id="MCI42637.1"/>
    </source>
</evidence>
<dbReference type="AlphaFoldDB" id="A0A392S2N6"/>
<dbReference type="PANTHER" id="PTHR31696:SF3">
    <property type="entry name" value="OS09G0463600 PROTEIN"/>
    <property type="match status" value="1"/>
</dbReference>
<dbReference type="Proteomes" id="UP000265520">
    <property type="component" value="Unassembled WGS sequence"/>
</dbReference>
<name>A0A392S2N6_9FABA</name>
<dbReference type="Pfam" id="PF04759">
    <property type="entry name" value="DUF617"/>
    <property type="match status" value="1"/>
</dbReference>
<reference evidence="1 2" key="1">
    <citation type="journal article" date="2018" name="Front. Plant Sci.">
        <title>Red Clover (Trifolium pratense) and Zigzag Clover (T. medium) - A Picture of Genomic Similarities and Differences.</title>
        <authorList>
            <person name="Dluhosova J."/>
            <person name="Istvanek J."/>
            <person name="Nedelnik J."/>
            <person name="Repkova J."/>
        </authorList>
    </citation>
    <scope>NUCLEOTIDE SEQUENCE [LARGE SCALE GENOMIC DNA]</scope>
    <source>
        <strain evidence="2">cv. 10/8</strain>
        <tissue evidence="1">Leaf</tissue>
    </source>
</reference>
<feature type="non-terminal residue" evidence="1">
    <location>
        <position position="84"/>
    </location>
</feature>
<dbReference type="NCBIfam" id="TIGR01570">
    <property type="entry name" value="A_thal_3588"/>
    <property type="match status" value="1"/>
</dbReference>
<organism evidence="1 2">
    <name type="scientific">Trifolium medium</name>
    <dbReference type="NCBI Taxonomy" id="97028"/>
    <lineage>
        <taxon>Eukaryota</taxon>
        <taxon>Viridiplantae</taxon>
        <taxon>Streptophyta</taxon>
        <taxon>Embryophyta</taxon>
        <taxon>Tracheophyta</taxon>
        <taxon>Spermatophyta</taxon>
        <taxon>Magnoliopsida</taxon>
        <taxon>eudicotyledons</taxon>
        <taxon>Gunneridae</taxon>
        <taxon>Pentapetalae</taxon>
        <taxon>rosids</taxon>
        <taxon>fabids</taxon>
        <taxon>Fabales</taxon>
        <taxon>Fabaceae</taxon>
        <taxon>Papilionoideae</taxon>
        <taxon>50 kb inversion clade</taxon>
        <taxon>NPAAA clade</taxon>
        <taxon>Hologalegina</taxon>
        <taxon>IRL clade</taxon>
        <taxon>Trifolieae</taxon>
        <taxon>Trifolium</taxon>
    </lineage>
</organism>
<dbReference type="EMBL" id="LXQA010306972">
    <property type="protein sequence ID" value="MCI42637.1"/>
    <property type="molecule type" value="Genomic_DNA"/>
</dbReference>
<proteinExistence type="predicted"/>
<comment type="caution">
    <text evidence="1">The sequence shown here is derived from an EMBL/GenBank/DDBJ whole genome shotgun (WGS) entry which is preliminary data.</text>
</comment>
<evidence type="ECO:0000313" key="2">
    <source>
        <dbReference type="Proteomes" id="UP000265520"/>
    </source>
</evidence>
<dbReference type="InterPro" id="IPR006460">
    <property type="entry name" value="MIZ1-like_pln"/>
</dbReference>
<protein>
    <submittedName>
        <fullName evidence="1">Protein MIZU-KUSSEI 1-like</fullName>
    </submittedName>
</protein>
<dbReference type="PANTHER" id="PTHR31696">
    <property type="entry name" value="PROTEIN MIZU-KUSSEI 1"/>
    <property type="match status" value="1"/>
</dbReference>
<keyword evidence="2" id="KW-1185">Reference proteome</keyword>